<reference evidence="4" key="3">
    <citation type="submission" date="2020-12" db="UniProtKB">
        <authorList>
            <consortium name="EnsemblPlants"/>
        </authorList>
    </citation>
    <scope>IDENTIFICATION</scope>
</reference>
<evidence type="ECO:0000259" key="2">
    <source>
        <dbReference type="PROSITE" id="PS51387"/>
    </source>
</evidence>
<dbReference type="STRING" id="3218.A0A2K1KMJ9"/>
<dbReference type="InterPro" id="IPR006094">
    <property type="entry name" value="Oxid_FAD_bind_N"/>
</dbReference>
<dbReference type="Proteomes" id="UP000006727">
    <property type="component" value="Chromosome 4"/>
</dbReference>
<sequence>MACAGRRDSTKLEFDSNTNLETTDDGELGGVTSITLLLHLMNRIVSVDTDQKKITVEAGMTLHNLANAAEANNMSVLAGALSIYGNLTLGGVISSSAHGSGLGSTCSLGDLVTKAKWVNGRGEVIVSDAQTKKGAKELKALIGGLGLLGIITEFTLQLEPYSWTIVETRNDLHDANIVAELKNMLQNETPHVISFWRPDFSTYRAILFTPVKSEDALTATAPAFDPNARAAYMAGVDSGVASKISEVMAAWGDEDTSDSADLLNEGHLGDATSRIPMVIDGTGLPVAHATLPTNHAMLSALCSPKCIYQQSHVGAVSEDMGLAIKFSRLEERVQDVKAIVKAELAEVEARLQNRYGRTIKACLPIRQGKRKPITNKRRHRRRRLGPMDHDDFRCDSSEAW</sequence>
<dbReference type="EMBL" id="ABEU02000004">
    <property type="protein sequence ID" value="PNR55005.1"/>
    <property type="molecule type" value="Genomic_DNA"/>
</dbReference>
<evidence type="ECO:0000256" key="1">
    <source>
        <dbReference type="SAM" id="MobiDB-lite"/>
    </source>
</evidence>
<evidence type="ECO:0000313" key="4">
    <source>
        <dbReference type="EnsemblPlants" id="Pp3c4_7460V3.1"/>
    </source>
</evidence>
<dbReference type="EnsemblPlants" id="Pp3c4_7460V3.1">
    <property type="protein sequence ID" value="Pp3c4_7460V3.1"/>
    <property type="gene ID" value="Pp3c4_7460"/>
</dbReference>
<dbReference type="InterPro" id="IPR036318">
    <property type="entry name" value="FAD-bd_PCMH-like_sf"/>
</dbReference>
<accession>A0A2K1KMJ9</accession>
<dbReference type="InterPro" id="IPR016166">
    <property type="entry name" value="FAD-bd_PCMH"/>
</dbReference>
<feature type="compositionally biased region" description="Basic and acidic residues" evidence="1">
    <location>
        <begin position="385"/>
        <end position="400"/>
    </location>
</feature>
<proteinExistence type="predicted"/>
<reference evidence="3 5" key="2">
    <citation type="journal article" date="2018" name="Plant J.">
        <title>The Physcomitrella patens chromosome-scale assembly reveals moss genome structure and evolution.</title>
        <authorList>
            <person name="Lang D."/>
            <person name="Ullrich K.K."/>
            <person name="Murat F."/>
            <person name="Fuchs J."/>
            <person name="Jenkins J."/>
            <person name="Haas F.B."/>
            <person name="Piednoel M."/>
            <person name="Gundlach H."/>
            <person name="Van Bel M."/>
            <person name="Meyberg R."/>
            <person name="Vives C."/>
            <person name="Morata J."/>
            <person name="Symeonidi A."/>
            <person name="Hiss M."/>
            <person name="Muchero W."/>
            <person name="Kamisugi Y."/>
            <person name="Saleh O."/>
            <person name="Blanc G."/>
            <person name="Decker E.L."/>
            <person name="van Gessel N."/>
            <person name="Grimwood J."/>
            <person name="Hayes R.D."/>
            <person name="Graham S.W."/>
            <person name="Gunter L.E."/>
            <person name="McDaniel S.F."/>
            <person name="Hoernstein S.N.W."/>
            <person name="Larsson A."/>
            <person name="Li F.W."/>
            <person name="Perroud P.F."/>
            <person name="Phillips J."/>
            <person name="Ranjan P."/>
            <person name="Rokshar D.S."/>
            <person name="Rothfels C.J."/>
            <person name="Schneider L."/>
            <person name="Shu S."/>
            <person name="Stevenson D.W."/>
            <person name="Thummler F."/>
            <person name="Tillich M."/>
            <person name="Villarreal Aguilar J.C."/>
            <person name="Widiez T."/>
            <person name="Wong G.K."/>
            <person name="Wymore A."/>
            <person name="Zhang Y."/>
            <person name="Zimmer A.D."/>
            <person name="Quatrano R.S."/>
            <person name="Mayer K.F.X."/>
            <person name="Goodstein D."/>
            <person name="Casacuberta J.M."/>
            <person name="Vandepoele K."/>
            <person name="Reski R."/>
            <person name="Cuming A.C."/>
            <person name="Tuskan G.A."/>
            <person name="Maumus F."/>
            <person name="Salse J."/>
            <person name="Schmutz J."/>
            <person name="Rensing S.A."/>
        </authorList>
    </citation>
    <scope>NUCLEOTIDE SEQUENCE [LARGE SCALE GENOMIC DNA]</scope>
    <source>
        <strain evidence="4 5">cv. Gransden 2004</strain>
    </source>
</reference>
<reference evidence="3 5" key="1">
    <citation type="journal article" date="2008" name="Science">
        <title>The Physcomitrella genome reveals evolutionary insights into the conquest of land by plants.</title>
        <authorList>
            <person name="Rensing S."/>
            <person name="Lang D."/>
            <person name="Zimmer A."/>
            <person name="Terry A."/>
            <person name="Salamov A."/>
            <person name="Shapiro H."/>
            <person name="Nishiyama T."/>
            <person name="Perroud P.-F."/>
            <person name="Lindquist E."/>
            <person name="Kamisugi Y."/>
            <person name="Tanahashi T."/>
            <person name="Sakakibara K."/>
            <person name="Fujita T."/>
            <person name="Oishi K."/>
            <person name="Shin-I T."/>
            <person name="Kuroki Y."/>
            <person name="Toyoda A."/>
            <person name="Suzuki Y."/>
            <person name="Hashimoto A."/>
            <person name="Yamaguchi K."/>
            <person name="Sugano A."/>
            <person name="Kohara Y."/>
            <person name="Fujiyama A."/>
            <person name="Anterola A."/>
            <person name="Aoki S."/>
            <person name="Ashton N."/>
            <person name="Barbazuk W.B."/>
            <person name="Barker E."/>
            <person name="Bennetzen J."/>
            <person name="Bezanilla M."/>
            <person name="Blankenship R."/>
            <person name="Cho S.H."/>
            <person name="Dutcher S."/>
            <person name="Estelle M."/>
            <person name="Fawcett J.A."/>
            <person name="Gundlach H."/>
            <person name="Hanada K."/>
            <person name="Heyl A."/>
            <person name="Hicks K.A."/>
            <person name="Hugh J."/>
            <person name="Lohr M."/>
            <person name="Mayer K."/>
            <person name="Melkozernov A."/>
            <person name="Murata T."/>
            <person name="Nelson D."/>
            <person name="Pils B."/>
            <person name="Prigge M."/>
            <person name="Reiss B."/>
            <person name="Renner T."/>
            <person name="Rombauts S."/>
            <person name="Rushton P."/>
            <person name="Sanderfoot A."/>
            <person name="Schween G."/>
            <person name="Shiu S.-H."/>
            <person name="Stueber K."/>
            <person name="Theodoulou F.L."/>
            <person name="Tu H."/>
            <person name="Van de Peer Y."/>
            <person name="Verrier P.J."/>
            <person name="Waters E."/>
            <person name="Wood A."/>
            <person name="Yang L."/>
            <person name="Cove D."/>
            <person name="Cuming A."/>
            <person name="Hasebe M."/>
            <person name="Lucas S."/>
            <person name="Mishler D.B."/>
            <person name="Reski R."/>
            <person name="Grigoriev I."/>
            <person name="Quatrano R.S."/>
            <person name="Boore J.L."/>
        </authorList>
    </citation>
    <scope>NUCLEOTIDE SEQUENCE [LARGE SCALE GENOMIC DNA]</scope>
    <source>
        <strain evidence="4 5">cv. Gransden 2004</strain>
    </source>
</reference>
<dbReference type="AlphaFoldDB" id="A0A2K1KMJ9"/>
<keyword evidence="5" id="KW-1185">Reference proteome</keyword>
<gene>
    <name evidence="3" type="ORF">PHYPA_005898</name>
</gene>
<dbReference type="GO" id="GO:0016899">
    <property type="term" value="F:oxidoreductase activity, acting on the CH-OH group of donors, oxygen as acceptor"/>
    <property type="evidence" value="ECO:0007669"/>
    <property type="project" value="InterPro"/>
</dbReference>
<dbReference type="InterPro" id="IPR010031">
    <property type="entry name" value="FAD_lactone_oxidase-like"/>
</dbReference>
<evidence type="ECO:0000313" key="5">
    <source>
        <dbReference type="Proteomes" id="UP000006727"/>
    </source>
</evidence>
<protein>
    <recommendedName>
        <fullName evidence="2">FAD-binding PCMH-type domain-containing protein</fullName>
    </recommendedName>
</protein>
<dbReference type="GO" id="GO:0071949">
    <property type="term" value="F:FAD binding"/>
    <property type="evidence" value="ECO:0007669"/>
    <property type="project" value="InterPro"/>
</dbReference>
<name>A0A2K1KMJ9_PHYPA</name>
<dbReference type="InParanoid" id="A0A2K1KMJ9"/>
<dbReference type="InterPro" id="IPR016169">
    <property type="entry name" value="FAD-bd_PCMH_sub2"/>
</dbReference>
<feature type="domain" description="FAD-binding PCMH-type" evidence="2">
    <location>
        <begin position="1"/>
        <end position="161"/>
    </location>
</feature>
<dbReference type="PROSITE" id="PS51387">
    <property type="entry name" value="FAD_PCMH"/>
    <property type="match status" value="1"/>
</dbReference>
<dbReference type="Gene3D" id="3.30.465.10">
    <property type="match status" value="1"/>
</dbReference>
<evidence type="ECO:0000313" key="3">
    <source>
        <dbReference type="EMBL" id="PNR55005.1"/>
    </source>
</evidence>
<dbReference type="SUPFAM" id="SSF56176">
    <property type="entry name" value="FAD-binding/transporter-associated domain-like"/>
    <property type="match status" value="1"/>
</dbReference>
<dbReference type="GO" id="GO:0016491">
    <property type="term" value="F:oxidoreductase activity"/>
    <property type="evidence" value="ECO:0000318"/>
    <property type="project" value="GO_Central"/>
</dbReference>
<dbReference type="PANTHER" id="PTHR43762">
    <property type="entry name" value="L-GULONOLACTONE OXIDASE"/>
    <property type="match status" value="1"/>
</dbReference>
<dbReference type="Gramene" id="Pp3c4_7460V3.1">
    <property type="protein sequence ID" value="Pp3c4_7460V3.1"/>
    <property type="gene ID" value="Pp3c4_7460"/>
</dbReference>
<organism evidence="3">
    <name type="scientific">Physcomitrium patens</name>
    <name type="common">Spreading-leaved earth moss</name>
    <name type="synonym">Physcomitrella patens</name>
    <dbReference type="NCBI Taxonomy" id="3218"/>
    <lineage>
        <taxon>Eukaryota</taxon>
        <taxon>Viridiplantae</taxon>
        <taxon>Streptophyta</taxon>
        <taxon>Embryophyta</taxon>
        <taxon>Bryophyta</taxon>
        <taxon>Bryophytina</taxon>
        <taxon>Bryopsida</taxon>
        <taxon>Funariidae</taxon>
        <taxon>Funariales</taxon>
        <taxon>Funariaceae</taxon>
        <taxon>Physcomitrium</taxon>
    </lineage>
</organism>
<dbReference type="PANTHER" id="PTHR43762:SF7">
    <property type="entry name" value="FAD-BINDING PCMH-TYPE DOMAIN-CONTAINING PROTEIN"/>
    <property type="match status" value="1"/>
</dbReference>
<dbReference type="PaxDb" id="3218-PP1S143_104V6.1"/>
<feature type="region of interest" description="Disordered" evidence="1">
    <location>
        <begin position="370"/>
        <end position="400"/>
    </location>
</feature>
<feature type="compositionally biased region" description="Basic residues" evidence="1">
    <location>
        <begin position="370"/>
        <end position="384"/>
    </location>
</feature>
<dbReference type="Pfam" id="PF01565">
    <property type="entry name" value="FAD_binding_4"/>
    <property type="match status" value="1"/>
</dbReference>